<dbReference type="EMBL" id="JAVDTL010000007">
    <property type="protein sequence ID" value="MDR6768848.1"/>
    <property type="molecule type" value="Genomic_DNA"/>
</dbReference>
<dbReference type="RefSeq" id="WP_209820340.1">
    <property type="nucleotide sequence ID" value="NZ_JAVDTL010000007.1"/>
</dbReference>
<name>A0AAJ2BWI7_ACIDE</name>
<feature type="region of interest" description="Disordered" evidence="1">
    <location>
        <begin position="1"/>
        <end position="22"/>
    </location>
</feature>
<gene>
    <name evidence="2" type="ORF">J2W88_004153</name>
    <name evidence="3" type="ORF">J2W93_004090</name>
</gene>
<dbReference type="Proteomes" id="UP001249076">
    <property type="component" value="Unassembled WGS sequence"/>
</dbReference>
<evidence type="ECO:0000313" key="4">
    <source>
        <dbReference type="Proteomes" id="UP001249076"/>
    </source>
</evidence>
<evidence type="ECO:0000313" key="2">
    <source>
        <dbReference type="EMBL" id="MDR6768848.1"/>
    </source>
</evidence>
<reference evidence="2 4" key="1">
    <citation type="submission" date="2023-07" db="EMBL/GenBank/DDBJ databases">
        <title>Sorghum-associated microbial communities from plants grown in Nebraska, USA.</title>
        <authorList>
            <person name="Schachtman D."/>
        </authorList>
    </citation>
    <scope>NUCLEOTIDE SEQUENCE</scope>
    <source>
        <strain evidence="3 4">BE105</strain>
        <strain evidence="2">BE69</strain>
    </source>
</reference>
<accession>A0AAJ2BWI7</accession>
<evidence type="ECO:0000313" key="5">
    <source>
        <dbReference type="Proteomes" id="UP001253458"/>
    </source>
</evidence>
<dbReference type="EMBL" id="JAVDTS010000007">
    <property type="protein sequence ID" value="MDR6839225.1"/>
    <property type="molecule type" value="Genomic_DNA"/>
</dbReference>
<evidence type="ECO:0000313" key="3">
    <source>
        <dbReference type="EMBL" id="MDR6839225.1"/>
    </source>
</evidence>
<keyword evidence="4" id="KW-1185">Reference proteome</keyword>
<proteinExistence type="predicted"/>
<comment type="caution">
    <text evidence="2">The sequence shown here is derived from an EMBL/GenBank/DDBJ whole genome shotgun (WGS) entry which is preliminary data.</text>
</comment>
<dbReference type="AlphaFoldDB" id="A0AAJ2BWI7"/>
<protein>
    <submittedName>
        <fullName evidence="2">Uncharacterized protein</fullName>
    </submittedName>
</protein>
<feature type="compositionally biased region" description="Basic residues" evidence="1">
    <location>
        <begin position="1"/>
        <end position="12"/>
    </location>
</feature>
<organism evidence="2 5">
    <name type="scientific">Acidovorax delafieldii</name>
    <name type="common">Pseudomonas delafieldii</name>
    <dbReference type="NCBI Taxonomy" id="47920"/>
    <lineage>
        <taxon>Bacteria</taxon>
        <taxon>Pseudomonadati</taxon>
        <taxon>Pseudomonadota</taxon>
        <taxon>Betaproteobacteria</taxon>
        <taxon>Burkholderiales</taxon>
        <taxon>Comamonadaceae</taxon>
        <taxon>Acidovorax</taxon>
    </lineage>
</organism>
<sequence>MKVKKRLKKARSKTIPEPGSVSRLAGSAHRWVNCTPMVFGEKLRSRKLTVPVLETVGAHEVRLCAEFALGYSEPRRASRARNAHTQLMYLGINPEILAKFSMCMAFQSIN</sequence>
<dbReference type="Proteomes" id="UP001253458">
    <property type="component" value="Unassembled WGS sequence"/>
</dbReference>
<evidence type="ECO:0000256" key="1">
    <source>
        <dbReference type="SAM" id="MobiDB-lite"/>
    </source>
</evidence>